<evidence type="ECO:0000313" key="4">
    <source>
        <dbReference type="Proteomes" id="UP001107960"/>
    </source>
</evidence>
<gene>
    <name evidence="3" type="ORF">LNP80_20620</name>
</gene>
<dbReference type="GO" id="GO:0005525">
    <property type="term" value="F:GTP binding"/>
    <property type="evidence" value="ECO:0007669"/>
    <property type="project" value="UniProtKB-KW"/>
</dbReference>
<dbReference type="Proteomes" id="UP001107960">
    <property type="component" value="Unassembled WGS sequence"/>
</dbReference>
<dbReference type="SUPFAM" id="SSF50465">
    <property type="entry name" value="EF-Tu/eEF-1alpha/eIF2-gamma C-terminal domain"/>
    <property type="match status" value="1"/>
</dbReference>
<evidence type="ECO:0000256" key="2">
    <source>
        <dbReference type="ARBA" id="ARBA00023134"/>
    </source>
</evidence>
<dbReference type="EMBL" id="JAJJML010000001">
    <property type="protein sequence ID" value="MCC9036612.1"/>
    <property type="molecule type" value="Genomic_DNA"/>
</dbReference>
<organism evidence="3 4">
    <name type="scientific">Chryseobacterium muglaense</name>
    <dbReference type="NCBI Taxonomy" id="2893752"/>
    <lineage>
        <taxon>Bacteria</taxon>
        <taxon>Pseudomonadati</taxon>
        <taxon>Bacteroidota</taxon>
        <taxon>Flavobacteriia</taxon>
        <taxon>Flavobacteriales</taxon>
        <taxon>Weeksellaceae</taxon>
        <taxon>Chryseobacterium group</taxon>
        <taxon>Chryseobacterium</taxon>
    </lineage>
</organism>
<dbReference type="Gene3D" id="2.40.30.10">
    <property type="entry name" value="Translation factors"/>
    <property type="match status" value="1"/>
</dbReference>
<evidence type="ECO:0000256" key="1">
    <source>
        <dbReference type="ARBA" id="ARBA00022741"/>
    </source>
</evidence>
<protein>
    <recommendedName>
        <fullName evidence="5">Elongation factor Tu</fullName>
    </recommendedName>
</protein>
<keyword evidence="2" id="KW-0342">GTP-binding</keyword>
<dbReference type="RefSeq" id="WP_229986466.1">
    <property type="nucleotide sequence ID" value="NZ_JAJJML010000001.1"/>
</dbReference>
<name>A0A9Q3UYA4_9FLAO</name>
<dbReference type="InterPro" id="IPR009001">
    <property type="entry name" value="Transl_elong_EF1A/Init_IF2_C"/>
</dbReference>
<proteinExistence type="predicted"/>
<dbReference type="AlphaFoldDB" id="A0A9Q3UYA4"/>
<comment type="caution">
    <text evidence="3">The sequence shown here is derived from an EMBL/GenBank/DDBJ whole genome shotgun (WGS) entry which is preliminary data.</text>
</comment>
<sequence>MKKPIHFKALINYYSTDKGGLVTPVSTGYRASIKFPFELKSYIAVQTFEETELIFPGDSNTVEVTLIGAELFLEKLYKGMNFELSDNSGIIADGVITEIYSE</sequence>
<reference evidence="3" key="1">
    <citation type="submission" date="2021-11" db="EMBL/GenBank/DDBJ databases">
        <title>Description of novel Chryseobacterium species.</title>
        <authorList>
            <person name="Saticioglu I.B."/>
            <person name="Ay H."/>
            <person name="Altun S."/>
            <person name="Duman M."/>
        </authorList>
    </citation>
    <scope>NUCLEOTIDE SEQUENCE</scope>
    <source>
        <strain evidence="3">C-39</strain>
    </source>
</reference>
<evidence type="ECO:0000313" key="3">
    <source>
        <dbReference type="EMBL" id="MCC9036612.1"/>
    </source>
</evidence>
<evidence type="ECO:0008006" key="5">
    <source>
        <dbReference type="Google" id="ProtNLM"/>
    </source>
</evidence>
<accession>A0A9Q3UYA4</accession>
<keyword evidence="1" id="KW-0547">Nucleotide-binding</keyword>